<keyword evidence="1" id="KW-0472">Membrane</keyword>
<dbReference type="EMBL" id="BAAAVS010000001">
    <property type="protein sequence ID" value="GAA3023293.1"/>
    <property type="molecule type" value="Genomic_DNA"/>
</dbReference>
<evidence type="ECO:0000313" key="3">
    <source>
        <dbReference type="Proteomes" id="UP001501035"/>
    </source>
</evidence>
<sequence>MVRPLLPMIRRLHFYAGILVAPFLIIATITGGLYAVAPTAERVVYRHLLHTDSDRPARSVAQQVASARGQHPGAAVTAIEPAAAPGETTRVYVTDTSLGESERRTLFVDPVSAAVLGETVTYGSNGALPLRAWLSQLHRTLHLGEPGRLYSELAASWLWVVALGGLALWVDRFRTRRRAGGTSWWRVAAVERSGTKRSRTLSWHGAVGVWLVVGLVFLSATGLTWSRYAGANIAELRTALDWERPTLPTTLPTAHHHESGGSAAISPLALDSRLDDLLVVAREQGLDGRVEVALPTGPDGAVTITQTRQPWRFSVDAIAVDPNTMAVTARLPFSDWSLPAKLTDWAIQLHMGILFGLASALALFALAILLLTVIVRGYLMWWRRGPGTQPGDAPSRSTWRSIAASATPATRIAYAALLAGVLLVGWFVPLLGLPLLVFLALDTMIGRRSTPEPQQESVVVQT</sequence>
<dbReference type="Proteomes" id="UP001501035">
    <property type="component" value="Unassembled WGS sequence"/>
</dbReference>
<proteinExistence type="predicted"/>
<gene>
    <name evidence="2" type="ORF">GCM10010528_01640</name>
</gene>
<accession>A0ABN3Y9B7</accession>
<dbReference type="Pfam" id="PF03929">
    <property type="entry name" value="PepSY_TM"/>
    <property type="match status" value="1"/>
</dbReference>
<evidence type="ECO:0000256" key="1">
    <source>
        <dbReference type="SAM" id="Phobius"/>
    </source>
</evidence>
<protein>
    <submittedName>
        <fullName evidence="2">PepSY-associated TM helix domain-containing protein</fullName>
    </submittedName>
</protein>
<keyword evidence="1" id="KW-1133">Transmembrane helix</keyword>
<keyword evidence="1" id="KW-0812">Transmembrane</keyword>
<dbReference type="PANTHER" id="PTHR34219">
    <property type="entry name" value="IRON-REGULATED INNER MEMBRANE PROTEIN-RELATED"/>
    <property type="match status" value="1"/>
</dbReference>
<feature type="transmembrane region" description="Helical" evidence="1">
    <location>
        <begin position="201"/>
        <end position="220"/>
    </location>
</feature>
<keyword evidence="3" id="KW-1185">Reference proteome</keyword>
<reference evidence="2 3" key="1">
    <citation type="journal article" date="2019" name="Int. J. Syst. Evol. Microbiol.">
        <title>The Global Catalogue of Microorganisms (GCM) 10K type strain sequencing project: providing services to taxonomists for standard genome sequencing and annotation.</title>
        <authorList>
            <consortium name="The Broad Institute Genomics Platform"/>
            <consortium name="The Broad Institute Genome Sequencing Center for Infectious Disease"/>
            <person name="Wu L."/>
            <person name="Ma J."/>
        </authorList>
    </citation>
    <scope>NUCLEOTIDE SEQUENCE [LARGE SCALE GENOMIC DNA]</scope>
    <source>
        <strain evidence="2 3">JCM 14234</strain>
    </source>
</reference>
<feature type="transmembrane region" description="Helical" evidence="1">
    <location>
        <begin position="149"/>
        <end position="170"/>
    </location>
</feature>
<name>A0ABN3Y9B7_9ACTN</name>
<dbReference type="InterPro" id="IPR005625">
    <property type="entry name" value="PepSY-ass_TM"/>
</dbReference>
<dbReference type="PANTHER" id="PTHR34219:SF1">
    <property type="entry name" value="PEPSY DOMAIN-CONTAINING PROTEIN"/>
    <property type="match status" value="1"/>
</dbReference>
<feature type="transmembrane region" description="Helical" evidence="1">
    <location>
        <begin position="412"/>
        <end position="441"/>
    </location>
</feature>
<feature type="transmembrane region" description="Helical" evidence="1">
    <location>
        <begin position="12"/>
        <end position="37"/>
    </location>
</feature>
<organism evidence="2 3">
    <name type="scientific">Gordonia defluvii</name>
    <dbReference type="NCBI Taxonomy" id="283718"/>
    <lineage>
        <taxon>Bacteria</taxon>
        <taxon>Bacillati</taxon>
        <taxon>Actinomycetota</taxon>
        <taxon>Actinomycetes</taxon>
        <taxon>Mycobacteriales</taxon>
        <taxon>Gordoniaceae</taxon>
        <taxon>Gordonia</taxon>
    </lineage>
</organism>
<evidence type="ECO:0000313" key="2">
    <source>
        <dbReference type="EMBL" id="GAA3023293.1"/>
    </source>
</evidence>
<comment type="caution">
    <text evidence="2">The sequence shown here is derived from an EMBL/GenBank/DDBJ whole genome shotgun (WGS) entry which is preliminary data.</text>
</comment>
<feature type="transmembrane region" description="Helical" evidence="1">
    <location>
        <begin position="353"/>
        <end position="375"/>
    </location>
</feature>